<proteinExistence type="predicted"/>
<evidence type="ECO:0000313" key="1">
    <source>
        <dbReference type="EMBL" id="PSN65128.1"/>
    </source>
</evidence>
<name>A0A2T2NJA9_CORCC</name>
<reference evidence="1 2" key="1">
    <citation type="journal article" date="2018" name="Front. Microbiol.">
        <title>Genome-Wide Analysis of Corynespora cassiicola Leaf Fall Disease Putative Effectors.</title>
        <authorList>
            <person name="Lopez D."/>
            <person name="Ribeiro S."/>
            <person name="Label P."/>
            <person name="Fumanal B."/>
            <person name="Venisse J.S."/>
            <person name="Kohler A."/>
            <person name="de Oliveira R.R."/>
            <person name="Labutti K."/>
            <person name="Lipzen A."/>
            <person name="Lail K."/>
            <person name="Bauer D."/>
            <person name="Ohm R.A."/>
            <person name="Barry K.W."/>
            <person name="Spatafora J."/>
            <person name="Grigoriev I.V."/>
            <person name="Martin F.M."/>
            <person name="Pujade-Renaud V."/>
        </authorList>
    </citation>
    <scope>NUCLEOTIDE SEQUENCE [LARGE SCALE GENOMIC DNA]</scope>
    <source>
        <strain evidence="1 2">Philippines</strain>
    </source>
</reference>
<protein>
    <submittedName>
        <fullName evidence="1">Uncharacterized protein</fullName>
    </submittedName>
</protein>
<keyword evidence="2" id="KW-1185">Reference proteome</keyword>
<dbReference type="EMBL" id="KZ678137">
    <property type="protein sequence ID" value="PSN65128.1"/>
    <property type="molecule type" value="Genomic_DNA"/>
</dbReference>
<sequence>MWAVPDGDDTALYIYPCYTCAFCHCPNHVGPGKRACLATATWPTRISGRREGRRYDPVSSWAELLALSICVTGYQCLMERSFGDTRLFLARKFCNAENAAGGLHVNRLESGYSGTNVSTTQPKLKRSLVSVEAMMEDAGFDGKEWKKGAGW</sequence>
<dbReference type="Proteomes" id="UP000240883">
    <property type="component" value="Unassembled WGS sequence"/>
</dbReference>
<accession>A0A2T2NJA9</accession>
<evidence type="ECO:0000313" key="2">
    <source>
        <dbReference type="Proteomes" id="UP000240883"/>
    </source>
</evidence>
<gene>
    <name evidence="1" type="ORF">BS50DRAFT_589569</name>
</gene>
<organism evidence="1 2">
    <name type="scientific">Corynespora cassiicola Philippines</name>
    <dbReference type="NCBI Taxonomy" id="1448308"/>
    <lineage>
        <taxon>Eukaryota</taxon>
        <taxon>Fungi</taxon>
        <taxon>Dikarya</taxon>
        <taxon>Ascomycota</taxon>
        <taxon>Pezizomycotina</taxon>
        <taxon>Dothideomycetes</taxon>
        <taxon>Pleosporomycetidae</taxon>
        <taxon>Pleosporales</taxon>
        <taxon>Corynesporascaceae</taxon>
        <taxon>Corynespora</taxon>
    </lineage>
</organism>
<dbReference type="AlphaFoldDB" id="A0A2T2NJA9"/>